<feature type="compositionally biased region" description="Basic and acidic residues" evidence="1">
    <location>
        <begin position="304"/>
        <end position="313"/>
    </location>
</feature>
<feature type="compositionally biased region" description="Basic and acidic residues" evidence="1">
    <location>
        <begin position="685"/>
        <end position="698"/>
    </location>
</feature>
<reference evidence="4 5" key="2">
    <citation type="submission" date="2024-05" db="EMBL/GenBank/DDBJ databases">
        <authorList>
            <person name="Chen Y."/>
            <person name="Shah S."/>
            <person name="Dougan E. K."/>
            <person name="Thang M."/>
            <person name="Chan C."/>
        </authorList>
    </citation>
    <scope>NUCLEOTIDE SEQUENCE [LARGE SCALE GENOMIC DNA]</scope>
</reference>
<feature type="compositionally biased region" description="Low complexity" evidence="1">
    <location>
        <begin position="196"/>
        <end position="221"/>
    </location>
</feature>
<feature type="region of interest" description="Disordered" evidence="1">
    <location>
        <begin position="1330"/>
        <end position="1353"/>
    </location>
</feature>
<evidence type="ECO:0000313" key="3">
    <source>
        <dbReference type="EMBL" id="CAI4014693.1"/>
    </source>
</evidence>
<dbReference type="Proteomes" id="UP001152797">
    <property type="component" value="Unassembled WGS sequence"/>
</dbReference>
<feature type="region of interest" description="Disordered" evidence="1">
    <location>
        <begin position="130"/>
        <end position="346"/>
    </location>
</feature>
<feature type="region of interest" description="Disordered" evidence="1">
    <location>
        <begin position="2114"/>
        <end position="2169"/>
    </location>
</feature>
<dbReference type="EMBL" id="CAMXCT010006495">
    <property type="protein sequence ID" value="CAI4014693.1"/>
    <property type="molecule type" value="Genomic_DNA"/>
</dbReference>
<evidence type="ECO:0000313" key="5">
    <source>
        <dbReference type="Proteomes" id="UP001152797"/>
    </source>
</evidence>
<feature type="region of interest" description="Disordered" evidence="1">
    <location>
        <begin position="685"/>
        <end position="727"/>
    </location>
</feature>
<dbReference type="PANTHER" id="PTHR24216">
    <property type="entry name" value="PAXILLIN-RELATED"/>
    <property type="match status" value="1"/>
</dbReference>
<sequence length="2755" mass="306315">MQPWERKFRCAGIIPNVGRHWFNNKSNQPAFRHESYYQPPAFVMSTMGPIQYNQVLIPVPVPNLPMTAAAMHVPPTPPKAAVKKNPEDDMESVLEEPLYPDHSEQHQQQTWTPEQVAAWHDEQKWMKWVQEQEQDTQTNEDAKGVAPSSPAKIQPKMRPQPSPGKGPPPQPPPPPPMDMESMHRPTPASGHKVPETPEMTPTKLTTPEETSTSETSKSDTSTCKRPRDVQNTKAPEVPGVHAEVQARPKQRAEGFNPAHVKATASKAVTAVPQDANEKGSVKQKAKGAATRSPSTQPGKKKEQRKASKQEKANKQKGKTKDKKREKDSKDKVTKKRCRSSVSGIRRNETKQVPPFKWDHAELGALREFLVNEAREGRFVCCFGSGCSAAVFGNTGNSTPIAWIEETIEEISRYCGHGASPVTMDVKAAVSFPVVPPLPNPAKAASLTFPADVQSALEKLASNPIFQANPECLGELMLRVAEKSSEASMKEEVAPVPLVKERDELPSVPTEKPVAPHGAPVAADAPAEPVVPMGSPSGENTQAYKMFWSKFKRPSGSMVETPQGGEAASHSGGGASVPPMASTEPLDMHRADEATPAVPQEVPAPAPVDVESSPGEIFVENQLGDPTLYPWGPDMAFLTGETATGPSEPDTAEDKGTKMSLDVEDTLKDSPGTSPLEVVEEHRVEEGAALHEPSVKEKGMTMQHGTPSDGTANPPSTPAAKKQEFAPTHDDVKAALMRKTTLDLMGAPSPAPTTPAPSPVAEVSEAMGVVPNELKAYTSVVMTLAGVPQDVWVPLSRADALAAGLVPSDVWEPPQDDIKADAGAAMGEDKADDGKALKAAYMRFHRNFCSVMKTGAAAPLWHRAGQAENISDLMKKYHENSQLVDSIVAAKELKMYWCWDSSLERSSQRVAQSVEISKDAEISNAHAADMMPESMRKCAVQDMEKHVASLENARATLEGFIAGGEEGEALVAPTQSVVQAVAASVLDLQKAAEACVRALHFVEIPIKDLESSTKGLDLSRFPFFVLRYELTLGERTLDPILRVIAWSLNVGYIGMWPTVGPNGEPWNRYTNFDAMEQFHRFNVPEFYLQCLGMHTCNLGIVQWLNGSTIHKLRENKYAYFGVLAALAADEVNIGSNSLADDLSAMTREFNKWCSQHKIRHYQPPICAALLLVKPGEYPELRIKAYASRVLLSYLQCLMAQMITERHDAGIAIDRELLLIHGVLTSMCAWFSKVEHANRYLTREQADDIWAFQEINLEMKTSLVNCRFWHTYQDEDCVGSVKQIARKVHRRLLELRLLGQGFSEPGWGWLPPEVSAEEAHEASSGTFRYELPRADDMGRSSGRTIPTGGCHRRAQPATLKAGERKLLASKAAKPAQLLEMERDTTIQELSRADESRSKTDTGTDFICMHYEWANPGPKSPTLATTMTREAPQYGLTTSHRTREEPPVPWSQEQCGKWKHRVCRTKVVLECGYVDPARASQTRVMEVINTSHAAAGIAEASEKKAERIQLAANHEWLVEGLTNQAEELAHTILQGVRRMARHFQPTRFQEKVTRRRTSVACGEWDRAPTVSNHREVLYLDIIRDKEAWKRVMEQVQDMFRESSVRQITLTEGNDLYHNISDLIPWEIARIQLARAPAARRPPTNFPFTHRAGVFLHNDSSITVESEDIQNITFPRQKFAKPVKLGIIVYGQARDDEQPQQSPQTEIPQAEARAAEISFPECSVPRDIKRAVARLHVNLGHPTSNDLVRMLALHGSITPQALSAAKKLCCASCEQMRQAPRNRPSKTVKYLGQLGDNVLMDIFYARDVKGENYTMLGVIDEASNLHQVRILPDKNPTTVLEAFKEMWVRPYGAPYKVTLDQDGSFEGDMWEYLVRAGIETEYVPAEAHYKLGKAERNNTVFREALNRTADSMAAADLTSMEETVEACIYALNSVPRTRGMSAYSCAFGKIPRMPGDLLTDENSLAVDVDEQQHRLRSMIFRAEAQKAVADVNVDMHLRRALLRKTAHMRVDDITPGAKVAVWRSQLHGRSTKKRGGYVIGKLIAWDGASAWIQIGWQTIKVDRAQMRPAYGFETWVPDQSDIQALKDAEQNFIRGEVQEEIGEGPPEEEPIWFQRFNTRDPERAAPQVTGQEAPGEEMQEDRAEPVKRSAPPREDEQVTKKSALEGNDGSPPIVRAKERLVNLPEVFQSEHEAPDIGSDDDLQVERCNPNWRACYTGDQEVLVNTIQLTRKEQKALDREIPWREITAKGGEYLQAFKVFADKAKRKRILRSRSCYRDKNVGNPPLRAKARVVVLGHTDPDLGRLTRDSPTPSRTSEMILLTVFVSGANKRLLRSGKIWILKAADASTAFLLQGSQPEAERPRKLYMTPPSDPIAQAVKGGWKAPLYRIVGNVYGLQEVIKKLTEANFVSSTLDKMLFEHPDTSGELDLALVYVDHFLITHREDFDFTVLESMFTWGGWTTAEQGFKFKGKELKAVQQEGELVLTVSQREFIKGMQRGKVTRSRSQQDPKLTPEELTEFRSCCGSLQWLVSQTRPDGAACVSLANRGTETTVDDLKTLYKLMTYFQATEEVCIVIKPIDLNMSTHVVSYGDCSWANAQGMRSQEGIVVVLAPPECFEGRSRCTMIDWKTCRTPRVVRSTIAGEAYAADDAIDRAALVNSILTELFTGESILKTGPKLPHVHATDCRSLFDSVIASNPSTEEKLVLLTIRAIQEAIDTKLFRWVPTTQMVADVLTKDSDQLRWSFLQWLRDPICQLKEVLQ</sequence>
<dbReference type="OrthoDB" id="8948897at2759"/>
<protein>
    <submittedName>
        <fullName evidence="4">Retrovirus-related Pol polyprotein from transposon RE2 (Retro element 2) (AtRE2)</fullName>
    </submittedName>
</protein>
<proteinExistence type="predicted"/>
<dbReference type="PANTHER" id="PTHR24216:SF65">
    <property type="entry name" value="PAXILLIN-LIKE PROTEIN 1"/>
    <property type="match status" value="1"/>
</dbReference>
<feature type="compositionally biased region" description="Low complexity" evidence="1">
    <location>
        <begin position="258"/>
        <end position="271"/>
    </location>
</feature>
<dbReference type="InterPro" id="IPR001584">
    <property type="entry name" value="Integrase_cat-core"/>
</dbReference>
<evidence type="ECO:0000256" key="1">
    <source>
        <dbReference type="SAM" id="MobiDB-lite"/>
    </source>
</evidence>
<feature type="compositionally biased region" description="Pro residues" evidence="1">
    <location>
        <begin position="158"/>
        <end position="177"/>
    </location>
</feature>
<dbReference type="GO" id="GO:0003676">
    <property type="term" value="F:nucleic acid binding"/>
    <property type="evidence" value="ECO:0007669"/>
    <property type="project" value="InterPro"/>
</dbReference>
<feature type="region of interest" description="Disordered" evidence="1">
    <location>
        <begin position="636"/>
        <end position="655"/>
    </location>
</feature>
<name>A0A9P1DR77_9DINO</name>
<accession>A0A9P1DR77</accession>
<dbReference type="PROSITE" id="PS50994">
    <property type="entry name" value="INTEGRASE"/>
    <property type="match status" value="1"/>
</dbReference>
<feature type="compositionally biased region" description="Basic and acidic residues" evidence="1">
    <location>
        <begin position="322"/>
        <end position="331"/>
    </location>
</feature>
<dbReference type="SUPFAM" id="SSF53098">
    <property type="entry name" value="Ribonuclease H-like"/>
    <property type="match status" value="1"/>
</dbReference>
<feature type="compositionally biased region" description="Polar residues" evidence="1">
    <location>
        <begin position="702"/>
        <end position="713"/>
    </location>
</feature>
<dbReference type="GO" id="GO:0015074">
    <property type="term" value="P:DNA integration"/>
    <property type="evidence" value="ECO:0007669"/>
    <property type="project" value="InterPro"/>
</dbReference>
<evidence type="ECO:0000259" key="2">
    <source>
        <dbReference type="PROSITE" id="PS50994"/>
    </source>
</evidence>
<dbReference type="EMBL" id="CAMXCT020006495">
    <property type="protein sequence ID" value="CAL1168068.1"/>
    <property type="molecule type" value="Genomic_DNA"/>
</dbReference>
<organism evidence="3">
    <name type="scientific">Cladocopium goreaui</name>
    <dbReference type="NCBI Taxonomy" id="2562237"/>
    <lineage>
        <taxon>Eukaryota</taxon>
        <taxon>Sar</taxon>
        <taxon>Alveolata</taxon>
        <taxon>Dinophyceae</taxon>
        <taxon>Suessiales</taxon>
        <taxon>Symbiodiniaceae</taxon>
        <taxon>Cladocopium</taxon>
    </lineage>
</organism>
<evidence type="ECO:0000313" key="4">
    <source>
        <dbReference type="EMBL" id="CAL4802005.1"/>
    </source>
</evidence>
<reference evidence="3" key="1">
    <citation type="submission" date="2022-10" db="EMBL/GenBank/DDBJ databases">
        <authorList>
            <person name="Chen Y."/>
            <person name="Dougan E. K."/>
            <person name="Chan C."/>
            <person name="Rhodes N."/>
            <person name="Thang M."/>
        </authorList>
    </citation>
    <scope>NUCLEOTIDE SEQUENCE</scope>
</reference>
<keyword evidence="5" id="KW-1185">Reference proteome</keyword>
<feature type="compositionally biased region" description="Basic and acidic residues" evidence="1">
    <location>
        <begin position="2136"/>
        <end position="2159"/>
    </location>
</feature>
<gene>
    <name evidence="3" type="ORF">C1SCF055_LOCUS39580</name>
</gene>
<dbReference type="InterPro" id="IPR012337">
    <property type="entry name" value="RNaseH-like_sf"/>
</dbReference>
<feature type="domain" description="Integrase catalytic" evidence="2">
    <location>
        <begin position="1776"/>
        <end position="1958"/>
    </location>
</feature>
<comment type="caution">
    <text evidence="3">The sequence shown here is derived from an EMBL/GenBank/DDBJ whole genome shotgun (WGS) entry which is preliminary data.</text>
</comment>
<dbReference type="EMBL" id="CAMXCT030006495">
    <property type="protein sequence ID" value="CAL4802005.1"/>
    <property type="molecule type" value="Genomic_DNA"/>
</dbReference>
<dbReference type="Gene3D" id="3.30.420.10">
    <property type="entry name" value="Ribonuclease H-like superfamily/Ribonuclease H"/>
    <property type="match status" value="1"/>
</dbReference>
<dbReference type="InterPro" id="IPR036397">
    <property type="entry name" value="RNaseH_sf"/>
</dbReference>
<feature type="region of interest" description="Disordered" evidence="1">
    <location>
        <begin position="554"/>
        <end position="580"/>
    </location>
</feature>